<dbReference type="SUPFAM" id="SSF52540">
    <property type="entry name" value="P-loop containing nucleoside triphosphate hydrolases"/>
    <property type="match status" value="1"/>
</dbReference>
<gene>
    <name evidence="1" type="ORF">HN018_23440</name>
</gene>
<keyword evidence="2" id="KW-1185">Reference proteome</keyword>
<evidence type="ECO:0000313" key="1">
    <source>
        <dbReference type="EMBL" id="QKE93140.1"/>
    </source>
</evidence>
<proteinExistence type="predicted"/>
<evidence type="ECO:0000313" key="2">
    <source>
        <dbReference type="Proteomes" id="UP000500767"/>
    </source>
</evidence>
<name>A0A6M8HXS8_9PROT</name>
<dbReference type="InterPro" id="IPR027417">
    <property type="entry name" value="P-loop_NTPase"/>
</dbReference>
<dbReference type="EMBL" id="CP053709">
    <property type="protein sequence ID" value="QKE93140.1"/>
    <property type="molecule type" value="Genomic_DNA"/>
</dbReference>
<geneLocation type="plasmid" evidence="1 2">
    <name>unnamed1</name>
</geneLocation>
<keyword evidence="1" id="KW-0614">Plasmid</keyword>
<sequence>MSKTAKTTPSAAEHRPVLFITVGRQRVGKTTFMNVLIQALRQQGANITIWNADQLNTTHNLAVFHADALQPRSSDFEDGKAWLEEQIEDQMEGQYDVMLDVGGGETPLSRLVREVPIVKSAARQGIRVVLAHVIGPDQADVDYLKHYMKNDLFAPEATLIVLNGGLVLSGRSIAGAFAEVREHTVIKEAIARRARLAVMPALSCMAKVTDRGLTFDEAAEGVSKGKLGRMSFLDQERVAIWWERAIPEFISTIPAEWLPATATSLNSEEAPLDGMETVRAG</sequence>
<dbReference type="AlphaFoldDB" id="A0A6M8HXS8"/>
<evidence type="ECO:0008006" key="3">
    <source>
        <dbReference type="Google" id="ProtNLM"/>
    </source>
</evidence>
<protein>
    <recommendedName>
        <fullName evidence="3">CobQ/CobB/MinD/ParA nucleotide binding domain-containing protein</fullName>
    </recommendedName>
</protein>
<organism evidence="1 2">
    <name type="scientific">Lichenicola cladoniae</name>
    <dbReference type="NCBI Taxonomy" id="1484109"/>
    <lineage>
        <taxon>Bacteria</taxon>
        <taxon>Pseudomonadati</taxon>
        <taxon>Pseudomonadota</taxon>
        <taxon>Alphaproteobacteria</taxon>
        <taxon>Acetobacterales</taxon>
        <taxon>Acetobacteraceae</taxon>
        <taxon>Lichenicola</taxon>
    </lineage>
</organism>
<accession>A0A6M8HXS8</accession>
<dbReference type="KEGG" id="lck:HN018_23440"/>
<dbReference type="Proteomes" id="UP000500767">
    <property type="component" value="Plasmid unnamed1"/>
</dbReference>
<dbReference type="RefSeq" id="WP_171833884.1">
    <property type="nucleotide sequence ID" value="NZ_CP053709.1"/>
</dbReference>
<reference evidence="1 2" key="1">
    <citation type="journal article" date="2014" name="World J. Microbiol. Biotechnol.">
        <title>Biodiversity and physiological characteristics of Antarctic and Arctic lichens-associated bacteria.</title>
        <authorList>
            <person name="Lee Y.M."/>
            <person name="Kim E.H."/>
            <person name="Lee H.K."/>
            <person name="Hong S.G."/>
        </authorList>
    </citation>
    <scope>NUCLEOTIDE SEQUENCE [LARGE SCALE GENOMIC DNA]</scope>
    <source>
        <strain evidence="1 2">PAMC 26569</strain>
        <plasmid evidence="1">unnamed1</plasmid>
    </source>
</reference>